<dbReference type="Proteomes" id="UP000215694">
    <property type="component" value="Unassembled WGS sequence"/>
</dbReference>
<dbReference type="RefSeq" id="WP_094368918.1">
    <property type="nucleotide sequence ID" value="NZ_NOJY02000010.1"/>
</dbReference>
<sequence>MSSIKVIVSKNSNYIYHMLSVSKCGYDNSYGKKYRKYHDELEINILKKHERYITVCGGEHCGELYAICISMPASFDDDILKEYFLALLDLFKNENLELNFKKYKNIYELSFSSLDINYTSHKEFYLSLLHLKSEIIEISQVMINNYNTYIKYVWNDAKNEINIKVNELNKVISKVKYAKMWEKELGYKFKHENFHVVLCNSIENGPQGINISSNKNIFYITDDNILMSKFISHEFGIYLLVDILFNMDSFNMFSHYQLLESLAEYYNELICGGCKYFNEFSEYIDFYRTLQQNNTSISPKEMFLNAIKYYNIDAEN</sequence>
<keyword evidence="2" id="KW-1185">Reference proteome</keyword>
<accession>A0A371J4Y4</accession>
<protein>
    <submittedName>
        <fullName evidence="1">Uncharacterized protein</fullName>
    </submittedName>
</protein>
<evidence type="ECO:0000313" key="2">
    <source>
        <dbReference type="Proteomes" id="UP000215694"/>
    </source>
</evidence>
<dbReference type="OrthoDB" id="43408at2"/>
<gene>
    <name evidence="1" type="ORF">CHL78_007550</name>
</gene>
<dbReference type="EMBL" id="NOJY02000010">
    <property type="protein sequence ID" value="RDY27850.1"/>
    <property type="molecule type" value="Genomic_DNA"/>
</dbReference>
<dbReference type="AlphaFoldDB" id="A0A371J4Y4"/>
<name>A0A371J4Y4_9FIRM</name>
<proteinExistence type="predicted"/>
<comment type="caution">
    <text evidence="1">The sequence shown here is derived from an EMBL/GenBank/DDBJ whole genome shotgun (WGS) entry which is preliminary data.</text>
</comment>
<reference evidence="1 2" key="1">
    <citation type="journal article" date="2017" name="Genome Announc.">
        <title>Draft Genome Sequence of Romboutsia weinsteinii sp. nov. Strain CCRI-19649(T) Isolated from Surface Water.</title>
        <authorList>
            <person name="Maheux A.F."/>
            <person name="Boudreau D.K."/>
            <person name="Berube E."/>
            <person name="Boissinot M."/>
            <person name="Cantin P."/>
            <person name="Raymond F."/>
            <person name="Corbeil J."/>
            <person name="Omar R.F."/>
            <person name="Bergeron M.G."/>
        </authorList>
    </citation>
    <scope>NUCLEOTIDE SEQUENCE [LARGE SCALE GENOMIC DNA]</scope>
    <source>
        <strain evidence="1 2">CCRI-19649</strain>
    </source>
</reference>
<evidence type="ECO:0000313" key="1">
    <source>
        <dbReference type="EMBL" id="RDY27850.1"/>
    </source>
</evidence>
<organism evidence="1 2">
    <name type="scientific">Romboutsia weinsteinii</name>
    <dbReference type="NCBI Taxonomy" id="2020949"/>
    <lineage>
        <taxon>Bacteria</taxon>
        <taxon>Bacillati</taxon>
        <taxon>Bacillota</taxon>
        <taxon>Clostridia</taxon>
        <taxon>Peptostreptococcales</taxon>
        <taxon>Peptostreptococcaceae</taxon>
        <taxon>Romboutsia</taxon>
    </lineage>
</organism>